<feature type="domain" description="HTH arsR-type" evidence="4">
    <location>
        <begin position="26"/>
        <end position="121"/>
    </location>
</feature>
<dbReference type="InterPro" id="IPR036388">
    <property type="entry name" value="WH-like_DNA-bd_sf"/>
</dbReference>
<dbReference type="GO" id="GO:0003700">
    <property type="term" value="F:DNA-binding transcription factor activity"/>
    <property type="evidence" value="ECO:0007669"/>
    <property type="project" value="InterPro"/>
</dbReference>
<dbReference type="eggNOG" id="COG0640">
    <property type="taxonomic scope" value="Bacteria"/>
</dbReference>
<name>F8F350_GRAC1</name>
<dbReference type="PANTHER" id="PTHR43132:SF6">
    <property type="entry name" value="HTH-TYPE TRANSCRIPTIONAL REPRESSOR CZRA"/>
    <property type="match status" value="1"/>
</dbReference>
<dbReference type="PROSITE" id="PS50987">
    <property type="entry name" value="HTH_ARSR_2"/>
    <property type="match status" value="1"/>
</dbReference>
<dbReference type="Gene3D" id="1.10.10.10">
    <property type="entry name" value="Winged helix-like DNA-binding domain superfamily/Winged helix DNA-binding domain"/>
    <property type="match status" value="1"/>
</dbReference>
<dbReference type="InterPro" id="IPR051011">
    <property type="entry name" value="Metal_resp_trans_reg"/>
</dbReference>
<reference evidence="6" key="1">
    <citation type="journal article" date="2013" name="Stand. Genomic Sci.">
        <title>Genome sequence of the thermophilic fresh-water bacterium Spirochaeta caldaria type strain (H1(T)), reclassification of Spirochaeta caldaria, Spirochaeta stenostrepta, and Spirochaeta zuelzerae in the genus Treponema as Treponema caldaria comb. nov., Treponema stenostrepta comb. nov., and Treponema zuelzerae comb. nov., and emendation of the genus Treponema.</title>
        <authorList>
            <person name="Abt B."/>
            <person name="Goker M."/>
            <person name="Scheuner C."/>
            <person name="Han C."/>
            <person name="Lu M."/>
            <person name="Misra M."/>
            <person name="Lapidus A."/>
            <person name="Nolan M."/>
            <person name="Lucas S."/>
            <person name="Hammon N."/>
            <person name="Deshpande S."/>
            <person name="Cheng J.F."/>
            <person name="Tapia R."/>
            <person name="Goodwin L.A."/>
            <person name="Pitluck S."/>
            <person name="Liolios K."/>
            <person name="Pagani I."/>
            <person name="Ivanova N."/>
            <person name="Mavromatis K."/>
            <person name="Mikhailova N."/>
            <person name="Huntemann M."/>
            <person name="Pati A."/>
            <person name="Chen A."/>
            <person name="Palaniappan K."/>
            <person name="Land M."/>
            <person name="Hauser L."/>
            <person name="Jeffries C.D."/>
            <person name="Rohde M."/>
            <person name="Spring S."/>
            <person name="Gronow S."/>
            <person name="Detter J.C."/>
            <person name="Bristow J."/>
            <person name="Eisen J.A."/>
            <person name="Markowitz V."/>
            <person name="Hugenholtz P."/>
            <person name="Kyrpides N.C."/>
            <person name="Woyke T."/>
            <person name="Klenk H.P."/>
        </authorList>
    </citation>
    <scope>NUCLEOTIDE SEQUENCE</scope>
    <source>
        <strain evidence="6">ATCC 51460 / DSM 7334 / H1</strain>
    </source>
</reference>
<evidence type="ECO:0000259" key="4">
    <source>
        <dbReference type="PROSITE" id="PS50987"/>
    </source>
</evidence>
<dbReference type="STRING" id="744872.Spica_2263"/>
<dbReference type="GO" id="GO:0003677">
    <property type="term" value="F:DNA binding"/>
    <property type="evidence" value="ECO:0007669"/>
    <property type="project" value="UniProtKB-KW"/>
</dbReference>
<gene>
    <name evidence="5" type="ordered locus">Spica_2263</name>
</gene>
<evidence type="ECO:0000313" key="6">
    <source>
        <dbReference type="Proteomes" id="UP000000503"/>
    </source>
</evidence>
<dbReference type="PROSITE" id="PS00846">
    <property type="entry name" value="HTH_ARSR_1"/>
    <property type="match status" value="1"/>
</dbReference>
<sequence length="123" mass="14058">MDQQTYHCTCTDRDETISEEDRKLEWPVPRLLALSELFKILADPSRLRILHALQSPENRCVCDLAALLDMSQSALSHQLAILRRARLVRPVKIGKIVYYQLDDHHVDALIALAMEHVSEQGLS</sequence>
<dbReference type="NCBIfam" id="NF033788">
    <property type="entry name" value="HTH_metalloreg"/>
    <property type="match status" value="1"/>
</dbReference>
<dbReference type="InterPro" id="IPR036390">
    <property type="entry name" value="WH_DNA-bd_sf"/>
</dbReference>
<evidence type="ECO:0000256" key="1">
    <source>
        <dbReference type="ARBA" id="ARBA00023015"/>
    </source>
</evidence>
<dbReference type="Pfam" id="PF01022">
    <property type="entry name" value="HTH_5"/>
    <property type="match status" value="1"/>
</dbReference>
<dbReference type="SUPFAM" id="SSF46785">
    <property type="entry name" value="Winged helix' DNA-binding domain"/>
    <property type="match status" value="1"/>
</dbReference>
<evidence type="ECO:0000256" key="2">
    <source>
        <dbReference type="ARBA" id="ARBA00023125"/>
    </source>
</evidence>
<dbReference type="SMART" id="SM00418">
    <property type="entry name" value="HTH_ARSR"/>
    <property type="match status" value="1"/>
</dbReference>
<dbReference type="InterPro" id="IPR001845">
    <property type="entry name" value="HTH_ArsR_DNA-bd_dom"/>
</dbReference>
<dbReference type="InterPro" id="IPR018334">
    <property type="entry name" value="ArsR_HTH"/>
</dbReference>
<accession>F8F350</accession>
<dbReference type="InterPro" id="IPR011991">
    <property type="entry name" value="ArsR-like_HTH"/>
</dbReference>
<dbReference type="RefSeq" id="WP_013969657.1">
    <property type="nucleotide sequence ID" value="NC_015732.1"/>
</dbReference>
<dbReference type="AlphaFoldDB" id="F8F350"/>
<organism evidence="5 6">
    <name type="scientific">Gracilinema caldarium (strain ATCC 51460 / DSM 7334 / H1)</name>
    <name type="common">Treponema caldarium</name>
    <dbReference type="NCBI Taxonomy" id="744872"/>
    <lineage>
        <taxon>Bacteria</taxon>
        <taxon>Pseudomonadati</taxon>
        <taxon>Spirochaetota</taxon>
        <taxon>Spirochaetia</taxon>
        <taxon>Spirochaetales</taxon>
        <taxon>Breznakiellaceae</taxon>
        <taxon>Gracilinema</taxon>
    </lineage>
</organism>
<protein>
    <submittedName>
        <fullName evidence="5">Transcriptional regulator, ArsR family</fullName>
    </submittedName>
</protein>
<proteinExistence type="predicted"/>
<keyword evidence="2" id="KW-0238">DNA-binding</keyword>
<dbReference type="KEGG" id="scd:Spica_2263"/>
<dbReference type="EMBL" id="CP002868">
    <property type="protein sequence ID" value="AEJ20376.1"/>
    <property type="molecule type" value="Genomic_DNA"/>
</dbReference>
<keyword evidence="1" id="KW-0805">Transcription regulation</keyword>
<evidence type="ECO:0000313" key="5">
    <source>
        <dbReference type="EMBL" id="AEJ20376.1"/>
    </source>
</evidence>
<keyword evidence="3" id="KW-0804">Transcription</keyword>
<dbReference type="PANTHER" id="PTHR43132">
    <property type="entry name" value="ARSENICAL RESISTANCE OPERON REPRESSOR ARSR-RELATED"/>
    <property type="match status" value="1"/>
</dbReference>
<keyword evidence="6" id="KW-1185">Reference proteome</keyword>
<dbReference type="PRINTS" id="PR00778">
    <property type="entry name" value="HTHARSR"/>
</dbReference>
<dbReference type="HOGENOM" id="CLU_097806_7_3_12"/>
<dbReference type="CDD" id="cd00090">
    <property type="entry name" value="HTH_ARSR"/>
    <property type="match status" value="1"/>
</dbReference>
<dbReference type="OrthoDB" id="9794330at2"/>
<dbReference type="Proteomes" id="UP000000503">
    <property type="component" value="Chromosome"/>
</dbReference>
<evidence type="ECO:0000256" key="3">
    <source>
        <dbReference type="ARBA" id="ARBA00023163"/>
    </source>
</evidence>